<gene>
    <name evidence="2" type="ORF">PR048_014102</name>
</gene>
<feature type="domain" description="DDE-1" evidence="1">
    <location>
        <begin position="20"/>
        <end position="109"/>
    </location>
</feature>
<proteinExistence type="predicted"/>
<dbReference type="Proteomes" id="UP001159363">
    <property type="component" value="Chromosome 4"/>
</dbReference>
<protein>
    <recommendedName>
        <fullName evidence="1">DDE-1 domain-containing protein</fullName>
    </recommendedName>
</protein>
<dbReference type="InterPro" id="IPR004875">
    <property type="entry name" value="DDE_SF_endonuclease_dom"/>
</dbReference>
<comment type="caution">
    <text evidence="2">The sequence shown here is derived from an EMBL/GenBank/DDBJ whole genome shotgun (WGS) entry which is preliminary data.</text>
</comment>
<accession>A0ABQ9HD70</accession>
<evidence type="ECO:0000259" key="1">
    <source>
        <dbReference type="Pfam" id="PF03184"/>
    </source>
</evidence>
<evidence type="ECO:0000313" key="2">
    <source>
        <dbReference type="EMBL" id="KAJ8882300.1"/>
    </source>
</evidence>
<name>A0ABQ9HD70_9NEOP</name>
<dbReference type="Pfam" id="PF03184">
    <property type="entry name" value="DDE_1"/>
    <property type="match status" value="1"/>
</dbReference>
<keyword evidence="3" id="KW-1185">Reference proteome</keyword>
<evidence type="ECO:0000313" key="3">
    <source>
        <dbReference type="Proteomes" id="UP001159363"/>
    </source>
</evidence>
<dbReference type="EMBL" id="JARBHB010000005">
    <property type="protein sequence ID" value="KAJ8882300.1"/>
    <property type="molecule type" value="Genomic_DNA"/>
</dbReference>
<sequence length="130" mass="14714">MSLVGTHSQVVCLVCNDSVCLKLEVSSLWFNHFLAHAKGTENGHSLIRLDRHLSHTKNLEVIDEAKKNFVTILCLPPHCTQKLQQLDVGVMIPLSHYHGIALQKWMNNHPGRMVSLFQIGKIFDESYLKA</sequence>
<reference evidence="2 3" key="1">
    <citation type="submission" date="2023-02" db="EMBL/GenBank/DDBJ databases">
        <title>LHISI_Scaffold_Assembly.</title>
        <authorList>
            <person name="Stuart O.P."/>
            <person name="Cleave R."/>
            <person name="Magrath M.J.L."/>
            <person name="Mikheyev A.S."/>
        </authorList>
    </citation>
    <scope>NUCLEOTIDE SEQUENCE [LARGE SCALE GENOMIC DNA]</scope>
    <source>
        <strain evidence="2">Daus_M_001</strain>
        <tissue evidence="2">Leg muscle</tissue>
    </source>
</reference>
<organism evidence="2 3">
    <name type="scientific">Dryococelus australis</name>
    <dbReference type="NCBI Taxonomy" id="614101"/>
    <lineage>
        <taxon>Eukaryota</taxon>
        <taxon>Metazoa</taxon>
        <taxon>Ecdysozoa</taxon>
        <taxon>Arthropoda</taxon>
        <taxon>Hexapoda</taxon>
        <taxon>Insecta</taxon>
        <taxon>Pterygota</taxon>
        <taxon>Neoptera</taxon>
        <taxon>Polyneoptera</taxon>
        <taxon>Phasmatodea</taxon>
        <taxon>Verophasmatodea</taxon>
        <taxon>Anareolatae</taxon>
        <taxon>Phasmatidae</taxon>
        <taxon>Eurycanthinae</taxon>
        <taxon>Dryococelus</taxon>
    </lineage>
</organism>